<sequence>MGELVEVRRTEHIPSWKLEEVSTLKKLLSEYPVVALAGVFGIPARQMQQIRRELRGTALLKMSRNTLISRALDELGGEYPKLKEYLEEQTMLVFTRLNPFKLYRVLEASKTPAPIKGGMTAPRDIVVSEGPTSFAPGPVVGELQRIGIPAAIEGGKVVIRESKTVARAGEVVSDELATMLTKLEIYPMEIGLTLRAALEDGVVFTSSELAIDVEQYVSQLAWGASAAFNLAVNIAHPTAETVPVLLSMAASNALKLAAEAELFVPEVMELLLSRGYGSALSLASVVASKSPEALDEGTLRLVSSSAAQAAAQPEEAAEEQPAEEEKAEEEEEEAEESGIEGLGALFG</sequence>
<evidence type="ECO:0000313" key="10">
    <source>
        <dbReference type="Proteomes" id="UP000600363"/>
    </source>
</evidence>
<evidence type="ECO:0000256" key="7">
    <source>
        <dbReference type="SAM" id="MobiDB-lite"/>
    </source>
</evidence>
<accession>A0A832VZL7</accession>
<dbReference type="Pfam" id="PF00466">
    <property type="entry name" value="Ribosomal_L10"/>
    <property type="match status" value="1"/>
</dbReference>
<dbReference type="CDD" id="cd05795">
    <property type="entry name" value="Ribosomal_P0_L10e"/>
    <property type="match status" value="1"/>
</dbReference>
<reference evidence="9" key="1">
    <citation type="journal article" date="2020" name="bioRxiv">
        <title>A rank-normalized archaeal taxonomy based on genome phylogeny resolves widespread incomplete and uneven classifications.</title>
        <authorList>
            <person name="Rinke C."/>
            <person name="Chuvochina M."/>
            <person name="Mussig A.J."/>
            <person name="Chaumeil P.-A."/>
            <person name="Waite D.W."/>
            <person name="Whitman W.B."/>
            <person name="Parks D.H."/>
            <person name="Hugenholtz P."/>
        </authorList>
    </citation>
    <scope>NUCLEOTIDE SEQUENCE</scope>
    <source>
        <strain evidence="9">UBA12518</strain>
    </source>
</reference>
<dbReference type="PANTHER" id="PTHR45699:SF3">
    <property type="entry name" value="LARGE RIBOSOMAL SUBUNIT PROTEIN UL10"/>
    <property type="match status" value="1"/>
</dbReference>
<keyword evidence="2 6" id="KW-0699">rRNA-binding</keyword>
<evidence type="ECO:0000256" key="3">
    <source>
        <dbReference type="ARBA" id="ARBA00022884"/>
    </source>
</evidence>
<gene>
    <name evidence="6" type="primary">rpl10</name>
    <name evidence="6" type="synonym">rplP0</name>
    <name evidence="9" type="ORF">HA299_02440</name>
</gene>
<comment type="subunit">
    <text evidence="6">Part of the 50S ribosomal subunit. Forms part of the ribosomal stalk which helps the ribosome interact with GTP-bound translation factors. Forms a heptameric L10(L12)2(L12)2(L12)2 complex, where L10 forms an elongated spine to which the L12 dimers bind in a sequential fashion.</text>
</comment>
<feature type="compositionally biased region" description="Acidic residues" evidence="7">
    <location>
        <begin position="315"/>
        <end position="338"/>
    </location>
</feature>
<keyword evidence="5 6" id="KW-0687">Ribonucleoprotein</keyword>
<evidence type="ECO:0000256" key="1">
    <source>
        <dbReference type="ARBA" id="ARBA00008889"/>
    </source>
</evidence>
<evidence type="ECO:0000256" key="5">
    <source>
        <dbReference type="ARBA" id="ARBA00023274"/>
    </source>
</evidence>
<comment type="similarity">
    <text evidence="1 6">Belongs to the universal ribosomal protein uL10 family.</text>
</comment>
<dbReference type="RefSeq" id="WP_042685239.1">
    <property type="nucleotide sequence ID" value="NZ_DUIH01000009.1"/>
</dbReference>
<dbReference type="EMBL" id="DUIH01000009">
    <property type="protein sequence ID" value="HIH69470.1"/>
    <property type="molecule type" value="Genomic_DNA"/>
</dbReference>
<dbReference type="Gene3D" id="6.10.140.760">
    <property type="match status" value="1"/>
</dbReference>
<dbReference type="InterPro" id="IPR022909">
    <property type="entry name" value="Ribosomal_uL10_arc"/>
</dbReference>
<dbReference type="AlphaFoldDB" id="A0A832VZL7"/>
<dbReference type="InterPro" id="IPR050323">
    <property type="entry name" value="Ribosomal_protein_uL10"/>
</dbReference>
<evidence type="ECO:0000256" key="4">
    <source>
        <dbReference type="ARBA" id="ARBA00022980"/>
    </source>
</evidence>
<protein>
    <recommendedName>
        <fullName evidence="6">Large ribosomal subunit protein uL10</fullName>
    </recommendedName>
    <alternativeName>
        <fullName evidence="6">Acidic ribosomal protein P0 homolog</fullName>
    </alternativeName>
</protein>
<evidence type="ECO:0000256" key="2">
    <source>
        <dbReference type="ARBA" id="ARBA00022730"/>
    </source>
</evidence>
<dbReference type="GO" id="GO:0070180">
    <property type="term" value="F:large ribosomal subunit rRNA binding"/>
    <property type="evidence" value="ECO:0007669"/>
    <property type="project" value="UniProtKB-UniRule"/>
</dbReference>
<dbReference type="InterPro" id="IPR040637">
    <property type="entry name" value="Ribosomal_uL10-like_insert"/>
</dbReference>
<evidence type="ECO:0000259" key="8">
    <source>
        <dbReference type="Pfam" id="PF17777"/>
    </source>
</evidence>
<dbReference type="NCBIfam" id="NF003098">
    <property type="entry name" value="PRK04019.1-5"/>
    <property type="match status" value="1"/>
</dbReference>
<comment type="function">
    <text evidence="6">Forms part of the ribosomal stalk, playing a central role in the interaction of the ribosome with GTP-bound translation factors.</text>
</comment>
<feature type="domain" description="Large ribosomal subunit protein uL10-like insertion" evidence="8">
    <location>
        <begin position="116"/>
        <end position="185"/>
    </location>
</feature>
<feature type="region of interest" description="Disordered" evidence="7">
    <location>
        <begin position="304"/>
        <end position="347"/>
    </location>
</feature>
<keyword evidence="4 6" id="KW-0689">Ribosomal protein</keyword>
<dbReference type="SUPFAM" id="SSF160369">
    <property type="entry name" value="Ribosomal protein L10-like"/>
    <property type="match status" value="1"/>
</dbReference>
<dbReference type="Gene3D" id="3.90.105.20">
    <property type="match status" value="1"/>
</dbReference>
<dbReference type="InterPro" id="IPR001790">
    <property type="entry name" value="Ribosomal_uL10"/>
</dbReference>
<dbReference type="GO" id="GO:0003735">
    <property type="term" value="F:structural constituent of ribosome"/>
    <property type="evidence" value="ECO:0007669"/>
    <property type="project" value="TreeGrafter"/>
</dbReference>
<dbReference type="Gene3D" id="3.30.70.1730">
    <property type="match status" value="1"/>
</dbReference>
<evidence type="ECO:0000256" key="6">
    <source>
        <dbReference type="HAMAP-Rule" id="MF_00280"/>
    </source>
</evidence>
<name>A0A832VZL7_9EURY</name>
<organism evidence="9 10">
    <name type="scientific">Methermicoccus shengliensis</name>
    <dbReference type="NCBI Taxonomy" id="660064"/>
    <lineage>
        <taxon>Archaea</taxon>
        <taxon>Methanobacteriati</taxon>
        <taxon>Methanobacteriota</taxon>
        <taxon>Stenosarchaea group</taxon>
        <taxon>Methanomicrobia</taxon>
        <taxon>Methanosarcinales</taxon>
        <taxon>Methermicoccaceae</taxon>
        <taxon>Methermicoccus</taxon>
    </lineage>
</organism>
<keyword evidence="3 6" id="KW-0694">RNA-binding</keyword>
<dbReference type="PANTHER" id="PTHR45699">
    <property type="entry name" value="60S ACIDIC RIBOSOMAL PROTEIN P0"/>
    <property type="match status" value="1"/>
</dbReference>
<comment type="caution">
    <text evidence="9">The sequence shown here is derived from an EMBL/GenBank/DDBJ whole genome shotgun (WGS) entry which is preliminary data.</text>
</comment>
<dbReference type="InterPro" id="IPR043164">
    <property type="entry name" value="Ribosomal_uL10-like_insert_sf"/>
</dbReference>
<dbReference type="HAMAP" id="MF_00280">
    <property type="entry name" value="Ribosomal_uL10_arch"/>
    <property type="match status" value="1"/>
</dbReference>
<dbReference type="InterPro" id="IPR043141">
    <property type="entry name" value="Ribosomal_uL10-like_sf"/>
</dbReference>
<proteinExistence type="inferred from homology"/>
<dbReference type="GO" id="GO:0002181">
    <property type="term" value="P:cytoplasmic translation"/>
    <property type="evidence" value="ECO:0007669"/>
    <property type="project" value="TreeGrafter"/>
</dbReference>
<dbReference type="Proteomes" id="UP000600363">
    <property type="component" value="Unassembled WGS sequence"/>
</dbReference>
<dbReference type="GO" id="GO:0022625">
    <property type="term" value="C:cytosolic large ribosomal subunit"/>
    <property type="evidence" value="ECO:0007669"/>
    <property type="project" value="TreeGrafter"/>
</dbReference>
<evidence type="ECO:0000313" key="9">
    <source>
        <dbReference type="EMBL" id="HIH69470.1"/>
    </source>
</evidence>
<dbReference type="GO" id="GO:0000027">
    <property type="term" value="P:ribosomal large subunit assembly"/>
    <property type="evidence" value="ECO:0007669"/>
    <property type="project" value="TreeGrafter"/>
</dbReference>
<dbReference type="Pfam" id="PF17777">
    <property type="entry name" value="RL10P_insert"/>
    <property type="match status" value="1"/>
</dbReference>